<evidence type="ECO:0000259" key="6">
    <source>
        <dbReference type="Pfam" id="PF00551"/>
    </source>
</evidence>
<dbReference type="InterPro" id="IPR011034">
    <property type="entry name" value="Formyl_transferase-like_C_sf"/>
</dbReference>
<comment type="function">
    <text evidence="5">Attaches a formyl group to the free amino group of methionyl-tRNA(fMet). The formyl group appears to play a dual role in the initiator identity of N-formylmethionyl-tRNA by promoting its recognition by IF2 and preventing the misappropriation of this tRNA by the elongation apparatus.</text>
</comment>
<sequence>MKVVFLGTGLLGLPTLRALANSPEHEVCAVFTQPDRPAGRGLELRASPVKVLAQELRLRICQPEVINREVDAIGRVQPDVVVVAAYGQILSGELLRIPRLGSINLHAALLPRYRGAAPIQWALIHDEGTTGLTTFLMDEGLDTGPILLQRSLPIVEEDTAASLEARLAELGAGLMLDTLRGLERGELAPCPQDNAKASYAPKIKKELGKIDWTKSARELFNLIRALNPTPGAYAFYQGKRLKIHRSRITHDKELPRRPGDVIGFGQAGVIVETGQGALEITEVQPEGKKSMTGMDFARGVHMEVGVQL</sequence>
<dbReference type="InterPro" id="IPR005793">
    <property type="entry name" value="Formyl_trans_C"/>
</dbReference>
<comment type="catalytic activity">
    <reaction evidence="5">
        <text>L-methionyl-tRNA(fMet) + (6R)-10-formyltetrahydrofolate = N-formyl-L-methionyl-tRNA(fMet) + (6S)-5,6,7,8-tetrahydrofolate + H(+)</text>
        <dbReference type="Rhea" id="RHEA:24380"/>
        <dbReference type="Rhea" id="RHEA-COMP:9952"/>
        <dbReference type="Rhea" id="RHEA-COMP:9953"/>
        <dbReference type="ChEBI" id="CHEBI:15378"/>
        <dbReference type="ChEBI" id="CHEBI:57453"/>
        <dbReference type="ChEBI" id="CHEBI:78530"/>
        <dbReference type="ChEBI" id="CHEBI:78844"/>
        <dbReference type="ChEBI" id="CHEBI:195366"/>
        <dbReference type="EC" id="2.1.2.9"/>
    </reaction>
</comment>
<evidence type="ECO:0000256" key="4">
    <source>
        <dbReference type="ARBA" id="ARBA00022917"/>
    </source>
</evidence>
<keyword evidence="4 5" id="KW-0648">Protein biosynthesis</keyword>
<accession>A0A1F5UWK0</accession>
<dbReference type="InterPro" id="IPR041711">
    <property type="entry name" value="Met-tRNA-FMT_N"/>
</dbReference>
<proteinExistence type="inferred from homology"/>
<dbReference type="CDD" id="cd08704">
    <property type="entry name" value="Met_tRNA_FMT_C"/>
    <property type="match status" value="1"/>
</dbReference>
<dbReference type="InterPro" id="IPR044135">
    <property type="entry name" value="Met-tRNA-FMT_C"/>
</dbReference>
<dbReference type="STRING" id="1817864.A2Z21_02640"/>
<dbReference type="FunFam" id="3.40.50.12230:FF:000001">
    <property type="entry name" value="Methionyl-tRNA formyltransferase"/>
    <property type="match status" value="1"/>
</dbReference>
<dbReference type="EMBL" id="MFGX01000055">
    <property type="protein sequence ID" value="OGF55542.1"/>
    <property type="molecule type" value="Genomic_DNA"/>
</dbReference>
<evidence type="ECO:0000256" key="1">
    <source>
        <dbReference type="ARBA" id="ARBA00010699"/>
    </source>
</evidence>
<dbReference type="InterPro" id="IPR002376">
    <property type="entry name" value="Formyl_transf_N"/>
</dbReference>
<dbReference type="InterPro" id="IPR036477">
    <property type="entry name" value="Formyl_transf_N_sf"/>
</dbReference>
<evidence type="ECO:0000256" key="2">
    <source>
        <dbReference type="ARBA" id="ARBA00012261"/>
    </source>
</evidence>
<dbReference type="CDD" id="cd08646">
    <property type="entry name" value="FMT_core_Met-tRNA-FMT_N"/>
    <property type="match status" value="1"/>
</dbReference>
<dbReference type="PANTHER" id="PTHR11138">
    <property type="entry name" value="METHIONYL-TRNA FORMYLTRANSFERASE"/>
    <property type="match status" value="1"/>
</dbReference>
<dbReference type="Pfam" id="PF00551">
    <property type="entry name" value="Formyl_trans_N"/>
    <property type="match status" value="1"/>
</dbReference>
<dbReference type="EC" id="2.1.2.9" evidence="2 5"/>
<dbReference type="SUPFAM" id="SSF50486">
    <property type="entry name" value="FMT C-terminal domain-like"/>
    <property type="match status" value="1"/>
</dbReference>
<evidence type="ECO:0000259" key="7">
    <source>
        <dbReference type="Pfam" id="PF02911"/>
    </source>
</evidence>
<organism evidence="8 9">
    <name type="scientific">Fraserbacteria sp. (strain RBG_16_55_9)</name>
    <dbReference type="NCBI Taxonomy" id="1817864"/>
    <lineage>
        <taxon>Bacteria</taxon>
        <taxon>Candidatus Fraseribacteriota</taxon>
    </lineage>
</organism>
<protein>
    <recommendedName>
        <fullName evidence="2 5">Methionyl-tRNA formyltransferase</fullName>
        <ecNumber evidence="2 5">2.1.2.9</ecNumber>
    </recommendedName>
</protein>
<dbReference type="PROSITE" id="PS00373">
    <property type="entry name" value="GART"/>
    <property type="match status" value="1"/>
</dbReference>
<feature type="domain" description="Formyl transferase C-terminal" evidence="7">
    <location>
        <begin position="202"/>
        <end position="299"/>
    </location>
</feature>
<evidence type="ECO:0000256" key="3">
    <source>
        <dbReference type="ARBA" id="ARBA00022679"/>
    </source>
</evidence>
<dbReference type="AlphaFoldDB" id="A0A1F5UWK0"/>
<dbReference type="NCBIfam" id="TIGR00460">
    <property type="entry name" value="fmt"/>
    <property type="match status" value="1"/>
</dbReference>
<evidence type="ECO:0000256" key="5">
    <source>
        <dbReference type="HAMAP-Rule" id="MF_00182"/>
    </source>
</evidence>
<dbReference type="InterPro" id="IPR005794">
    <property type="entry name" value="Fmt"/>
</dbReference>
<dbReference type="Gene3D" id="3.40.50.12230">
    <property type="match status" value="1"/>
</dbReference>
<dbReference type="InterPro" id="IPR001555">
    <property type="entry name" value="GART_AS"/>
</dbReference>
<dbReference type="GO" id="GO:0004479">
    <property type="term" value="F:methionyl-tRNA formyltransferase activity"/>
    <property type="evidence" value="ECO:0007669"/>
    <property type="project" value="UniProtKB-UniRule"/>
</dbReference>
<comment type="similarity">
    <text evidence="1 5">Belongs to the Fmt family.</text>
</comment>
<evidence type="ECO:0000313" key="8">
    <source>
        <dbReference type="EMBL" id="OGF55542.1"/>
    </source>
</evidence>
<comment type="caution">
    <text evidence="5">Lacks conserved residue(s) required for the propagation of feature annotation.</text>
</comment>
<name>A0A1F5UWK0_FRAXR</name>
<dbReference type="SUPFAM" id="SSF53328">
    <property type="entry name" value="Formyltransferase"/>
    <property type="match status" value="1"/>
</dbReference>
<reference evidence="8 9" key="1">
    <citation type="journal article" date="2016" name="Nat. Commun.">
        <title>Thousands of microbial genomes shed light on interconnected biogeochemical processes in an aquifer system.</title>
        <authorList>
            <person name="Anantharaman K."/>
            <person name="Brown C.T."/>
            <person name="Hug L.A."/>
            <person name="Sharon I."/>
            <person name="Castelle C.J."/>
            <person name="Probst A.J."/>
            <person name="Thomas B.C."/>
            <person name="Singh A."/>
            <person name="Wilkins M.J."/>
            <person name="Karaoz U."/>
            <person name="Brodie E.L."/>
            <person name="Williams K.H."/>
            <person name="Hubbard S.S."/>
            <person name="Banfield J.F."/>
        </authorList>
    </citation>
    <scope>NUCLEOTIDE SEQUENCE [LARGE SCALE GENOMIC DNA]</scope>
    <source>
        <strain evidence="9">RBG_16_55_9</strain>
    </source>
</reference>
<dbReference type="HAMAP" id="MF_00182">
    <property type="entry name" value="Formyl_trans"/>
    <property type="match status" value="1"/>
</dbReference>
<dbReference type="GO" id="GO:0005829">
    <property type="term" value="C:cytosol"/>
    <property type="evidence" value="ECO:0007669"/>
    <property type="project" value="TreeGrafter"/>
</dbReference>
<evidence type="ECO:0000313" key="9">
    <source>
        <dbReference type="Proteomes" id="UP000179157"/>
    </source>
</evidence>
<keyword evidence="3 5" id="KW-0808">Transferase</keyword>
<comment type="caution">
    <text evidence="8">The sequence shown here is derived from an EMBL/GenBank/DDBJ whole genome shotgun (WGS) entry which is preliminary data.</text>
</comment>
<dbReference type="Pfam" id="PF02911">
    <property type="entry name" value="Formyl_trans_C"/>
    <property type="match status" value="1"/>
</dbReference>
<dbReference type="PANTHER" id="PTHR11138:SF5">
    <property type="entry name" value="METHIONYL-TRNA FORMYLTRANSFERASE, MITOCHONDRIAL"/>
    <property type="match status" value="1"/>
</dbReference>
<feature type="domain" description="Formyl transferase N-terminal" evidence="6">
    <location>
        <begin position="1"/>
        <end position="177"/>
    </location>
</feature>
<dbReference type="Proteomes" id="UP000179157">
    <property type="component" value="Unassembled WGS sequence"/>
</dbReference>
<gene>
    <name evidence="5" type="primary">fmt</name>
    <name evidence="8" type="ORF">A2Z21_02640</name>
</gene>